<comment type="caution">
    <text evidence="2">The sequence shown here is derived from an EMBL/GenBank/DDBJ whole genome shotgun (WGS) entry which is preliminary data.</text>
</comment>
<name>A0A414R5T6_9FIRM</name>
<dbReference type="SUPFAM" id="SSF54862">
    <property type="entry name" value="4Fe-4S ferredoxins"/>
    <property type="match status" value="1"/>
</dbReference>
<feature type="domain" description="4Fe-4S ferredoxin-type" evidence="1">
    <location>
        <begin position="34"/>
        <end position="63"/>
    </location>
</feature>
<dbReference type="Proteomes" id="UP000286186">
    <property type="component" value="Unassembled WGS sequence"/>
</dbReference>
<sequence>MIRRVINIDEEKCNGCGICVNACHEGAIGLVDGKAKLLRDDYCDGLGDCLPTCPTGAITFVEREAAAYDEAAVKENMRKKAEAEKSQGKTPVAHQGCPGQRMMQLNKNREEKVETNVKLTSKLAQWPVQIKLVPINAPYFDGANLLIAADCTAYAYANFHQEFMNGKITIVGCPKLDAVDYSEKLTEIIRNNDIKSVTIVRMEVPCCGGLENAAKTALQNSGKFIPWNVVTISIDGQILL</sequence>
<dbReference type="Gene3D" id="3.30.70.20">
    <property type="match status" value="1"/>
</dbReference>
<feature type="domain" description="4Fe-4S ferredoxin-type" evidence="1">
    <location>
        <begin position="4"/>
        <end position="33"/>
    </location>
</feature>
<dbReference type="PROSITE" id="PS51379">
    <property type="entry name" value="4FE4S_FER_2"/>
    <property type="match status" value="2"/>
</dbReference>
<dbReference type="Proteomes" id="UP000283314">
    <property type="component" value="Unassembled WGS sequence"/>
</dbReference>
<reference evidence="4 5" key="1">
    <citation type="submission" date="2018-08" db="EMBL/GenBank/DDBJ databases">
        <title>A genome reference for cultivated species of the human gut microbiota.</title>
        <authorList>
            <person name="Zou Y."/>
            <person name="Xue W."/>
            <person name="Luo G."/>
        </authorList>
    </citation>
    <scope>NUCLEOTIDE SEQUENCE [LARGE SCALE GENOMIC DNA]</scope>
    <source>
        <strain evidence="3 4">AF37-4</strain>
        <strain evidence="2 5">AM23-22</strain>
    </source>
</reference>
<dbReference type="GeneID" id="66467344"/>
<gene>
    <name evidence="3" type="ORF">DW018_08815</name>
    <name evidence="2" type="ORF">DW652_08620</name>
</gene>
<dbReference type="AlphaFoldDB" id="A0A414R5T6"/>
<accession>A0A414R5T6</accession>
<dbReference type="EMBL" id="QROT01000006">
    <property type="protein sequence ID" value="RHL44609.1"/>
    <property type="molecule type" value="Genomic_DNA"/>
</dbReference>
<organism evidence="2 5">
    <name type="scientific">Eubacterium ventriosum</name>
    <dbReference type="NCBI Taxonomy" id="39496"/>
    <lineage>
        <taxon>Bacteria</taxon>
        <taxon>Bacillati</taxon>
        <taxon>Bacillota</taxon>
        <taxon>Clostridia</taxon>
        <taxon>Eubacteriales</taxon>
        <taxon>Eubacteriaceae</taxon>
        <taxon>Eubacterium</taxon>
    </lineage>
</organism>
<protein>
    <submittedName>
        <fullName evidence="2">Ferredoxin</fullName>
    </submittedName>
</protein>
<dbReference type="RefSeq" id="WP_118037577.1">
    <property type="nucleotide sequence ID" value="NZ_CABJDQ010000006.1"/>
</dbReference>
<dbReference type="InterPro" id="IPR052911">
    <property type="entry name" value="Corrinoid_activation_enz"/>
</dbReference>
<dbReference type="Pfam" id="PF12837">
    <property type="entry name" value="Fer4_6"/>
    <property type="match status" value="1"/>
</dbReference>
<evidence type="ECO:0000313" key="3">
    <source>
        <dbReference type="EMBL" id="RHL44609.1"/>
    </source>
</evidence>
<dbReference type="PANTHER" id="PTHR42895">
    <property type="entry name" value="IRON-SULFUR CLUSTER-BINDING PROTEIN-RELATED"/>
    <property type="match status" value="1"/>
</dbReference>
<dbReference type="PANTHER" id="PTHR42895:SF1">
    <property type="entry name" value="IRON-SULFUR CLUSTER PROTEIN"/>
    <property type="match status" value="1"/>
</dbReference>
<evidence type="ECO:0000313" key="2">
    <source>
        <dbReference type="EMBL" id="RHF88377.1"/>
    </source>
</evidence>
<evidence type="ECO:0000313" key="5">
    <source>
        <dbReference type="Proteomes" id="UP000286186"/>
    </source>
</evidence>
<dbReference type="EMBL" id="QRHR01000007">
    <property type="protein sequence ID" value="RHF88377.1"/>
    <property type="molecule type" value="Genomic_DNA"/>
</dbReference>
<evidence type="ECO:0000259" key="1">
    <source>
        <dbReference type="PROSITE" id="PS51379"/>
    </source>
</evidence>
<evidence type="ECO:0000313" key="4">
    <source>
        <dbReference type="Proteomes" id="UP000283314"/>
    </source>
</evidence>
<dbReference type="InterPro" id="IPR017896">
    <property type="entry name" value="4Fe4S_Fe-S-bd"/>
</dbReference>
<proteinExistence type="predicted"/>